<dbReference type="RefSeq" id="WP_150904419.1">
    <property type="nucleotide sequence ID" value="NZ_VTWT01000007.1"/>
</dbReference>
<dbReference type="PANTHER" id="PTHR37804:SF1">
    <property type="entry name" value="CDAA REGULATORY PROTEIN CDAR"/>
    <property type="match status" value="1"/>
</dbReference>
<dbReference type="PANTHER" id="PTHR37804">
    <property type="entry name" value="CDAA REGULATORY PROTEIN CDAR"/>
    <property type="match status" value="1"/>
</dbReference>
<dbReference type="InterPro" id="IPR053154">
    <property type="entry name" value="c-di-AMP_regulator"/>
</dbReference>
<accession>A0A5N1IUT0</accession>
<dbReference type="EMBL" id="VTWT01000007">
    <property type="protein sequence ID" value="KAA9331810.1"/>
    <property type="molecule type" value="Genomic_DNA"/>
</dbReference>
<proteinExistence type="predicted"/>
<gene>
    <name evidence="1" type="ORF">F0P94_13485</name>
</gene>
<organism evidence="1 2">
    <name type="scientific">Adhaeribacter soli</name>
    <dbReference type="NCBI Taxonomy" id="2607655"/>
    <lineage>
        <taxon>Bacteria</taxon>
        <taxon>Pseudomonadati</taxon>
        <taxon>Bacteroidota</taxon>
        <taxon>Cytophagia</taxon>
        <taxon>Cytophagales</taxon>
        <taxon>Hymenobacteraceae</taxon>
        <taxon>Adhaeribacter</taxon>
    </lineage>
</organism>
<sequence length="300" mass="33597">MLCFLVASTFWVLNSLNKTYYNVRTGYPIVFIYDPQKLVPVTEPPKEVVINVTAKGWKLLGKALNLKVQPARIVLPAKPTQNYLTSRQLRTYINSTFQGVELNYVVTDTIYFHFEELIKRRIRLAVDTTNSPVADGYFVSGKPRIIPAAVTVSGPASLVKALSDPYPLHLPDSGLTESYQKSVPLAFVPQELVGSQVKKVNVRLQVKPLRQAETRVAVQFINQSHLPNGAQLQPDSVQVKYYFADTGHTHPDSQAFKAEADLKKLDPRDSSVSVKITRKPRQVKRVAVSPEKVRLTYPAP</sequence>
<comment type="caution">
    <text evidence="1">The sequence shown here is derived from an EMBL/GenBank/DDBJ whole genome shotgun (WGS) entry which is preliminary data.</text>
</comment>
<evidence type="ECO:0000313" key="1">
    <source>
        <dbReference type="EMBL" id="KAA9331810.1"/>
    </source>
</evidence>
<protein>
    <recommendedName>
        <fullName evidence="3">YbbR-like domain-containing protein</fullName>
    </recommendedName>
</protein>
<keyword evidence="2" id="KW-1185">Reference proteome</keyword>
<dbReference type="Gene3D" id="2.170.120.40">
    <property type="entry name" value="YbbR-like domain"/>
    <property type="match status" value="1"/>
</dbReference>
<evidence type="ECO:0000313" key="2">
    <source>
        <dbReference type="Proteomes" id="UP000326570"/>
    </source>
</evidence>
<dbReference type="Proteomes" id="UP000326570">
    <property type="component" value="Unassembled WGS sequence"/>
</dbReference>
<evidence type="ECO:0008006" key="3">
    <source>
        <dbReference type="Google" id="ProtNLM"/>
    </source>
</evidence>
<dbReference type="AlphaFoldDB" id="A0A5N1IUT0"/>
<name>A0A5N1IUT0_9BACT</name>
<reference evidence="1 2" key="1">
    <citation type="submission" date="2019-09" db="EMBL/GenBank/DDBJ databases">
        <title>Genome sequence of Adhaeribacter sp. M2.</title>
        <authorList>
            <person name="Srinivasan S."/>
        </authorList>
    </citation>
    <scope>NUCLEOTIDE SEQUENCE [LARGE SCALE GENOMIC DNA]</scope>
    <source>
        <strain evidence="1 2">M2</strain>
    </source>
</reference>